<protein>
    <submittedName>
        <fullName evidence="1">Uncharacterized protein</fullName>
    </submittedName>
</protein>
<proteinExistence type="predicted"/>
<gene>
    <name evidence="1" type="ORF">CDAR_9081</name>
</gene>
<comment type="caution">
    <text evidence="1">The sequence shown here is derived from an EMBL/GenBank/DDBJ whole genome shotgun (WGS) entry which is preliminary data.</text>
</comment>
<reference evidence="1 2" key="1">
    <citation type="submission" date="2021-06" db="EMBL/GenBank/DDBJ databases">
        <title>Caerostris darwini draft genome.</title>
        <authorList>
            <person name="Kono N."/>
            <person name="Arakawa K."/>
        </authorList>
    </citation>
    <scope>NUCLEOTIDE SEQUENCE [LARGE SCALE GENOMIC DNA]</scope>
</reference>
<keyword evidence="2" id="KW-1185">Reference proteome</keyword>
<dbReference type="Proteomes" id="UP001054837">
    <property type="component" value="Unassembled WGS sequence"/>
</dbReference>
<dbReference type="EMBL" id="BPLQ01012117">
    <property type="protein sequence ID" value="GIY62671.1"/>
    <property type="molecule type" value="Genomic_DNA"/>
</dbReference>
<name>A0AAV4UY71_9ARAC</name>
<dbReference type="AlphaFoldDB" id="A0AAV4UY71"/>
<evidence type="ECO:0000313" key="2">
    <source>
        <dbReference type="Proteomes" id="UP001054837"/>
    </source>
</evidence>
<organism evidence="1 2">
    <name type="scientific">Caerostris darwini</name>
    <dbReference type="NCBI Taxonomy" id="1538125"/>
    <lineage>
        <taxon>Eukaryota</taxon>
        <taxon>Metazoa</taxon>
        <taxon>Ecdysozoa</taxon>
        <taxon>Arthropoda</taxon>
        <taxon>Chelicerata</taxon>
        <taxon>Arachnida</taxon>
        <taxon>Araneae</taxon>
        <taxon>Araneomorphae</taxon>
        <taxon>Entelegynae</taxon>
        <taxon>Araneoidea</taxon>
        <taxon>Araneidae</taxon>
        <taxon>Caerostris</taxon>
    </lineage>
</organism>
<evidence type="ECO:0000313" key="1">
    <source>
        <dbReference type="EMBL" id="GIY62671.1"/>
    </source>
</evidence>
<sequence length="100" mass="11169">MKKKLHLLSMILSKYLRHSLDIGVSSKTVDDAIISYMFIVLMSLQKCSNFSVVPLLFSSFAHPSRIPLDSSRDVTGKRNQSQGMGGNFSLVLYESSVWIA</sequence>
<accession>A0AAV4UY71</accession>